<comment type="caution">
    <text evidence="1">The sequence shown here is derived from an EMBL/GenBank/DDBJ whole genome shotgun (WGS) entry which is preliminary data.</text>
</comment>
<dbReference type="Proteomes" id="UP000823775">
    <property type="component" value="Unassembled WGS sequence"/>
</dbReference>
<dbReference type="EMBL" id="JACEIK010002833">
    <property type="protein sequence ID" value="MCD9639059.1"/>
    <property type="molecule type" value="Genomic_DNA"/>
</dbReference>
<organism evidence="1 2">
    <name type="scientific">Datura stramonium</name>
    <name type="common">Jimsonweed</name>
    <name type="synonym">Common thornapple</name>
    <dbReference type="NCBI Taxonomy" id="4076"/>
    <lineage>
        <taxon>Eukaryota</taxon>
        <taxon>Viridiplantae</taxon>
        <taxon>Streptophyta</taxon>
        <taxon>Embryophyta</taxon>
        <taxon>Tracheophyta</taxon>
        <taxon>Spermatophyta</taxon>
        <taxon>Magnoliopsida</taxon>
        <taxon>eudicotyledons</taxon>
        <taxon>Gunneridae</taxon>
        <taxon>Pentapetalae</taxon>
        <taxon>asterids</taxon>
        <taxon>lamiids</taxon>
        <taxon>Solanales</taxon>
        <taxon>Solanaceae</taxon>
        <taxon>Solanoideae</taxon>
        <taxon>Datureae</taxon>
        <taxon>Datura</taxon>
    </lineage>
</organism>
<keyword evidence="2" id="KW-1185">Reference proteome</keyword>
<protein>
    <submittedName>
        <fullName evidence="1">Uncharacterized protein</fullName>
    </submittedName>
</protein>
<accession>A0ABS8UWT7</accession>
<proteinExistence type="predicted"/>
<sequence>MMLLPKKLMKLWRVMKPVMQQEQDHHSCGGGYTPLGPGGAGGRYTPTVEEVQRQEDTSYMLGRSSAVGTSKVPSCTCECLKCNENMNMLLSKIEASTEAQGVKEACIDKLTAKRWEIQFLAIGSLCRVVHLMVLEGSCLAPSIVWDLLPRRVCPCANVGALAPAPAENYCFFACAMVLGWSCCVPSAALGQGFLA</sequence>
<gene>
    <name evidence="1" type="ORF">HAX54_023340</name>
</gene>
<reference evidence="1 2" key="1">
    <citation type="journal article" date="2021" name="BMC Genomics">
        <title>Datura genome reveals duplications of psychoactive alkaloid biosynthetic genes and high mutation rate following tissue culture.</title>
        <authorList>
            <person name="Rajewski A."/>
            <person name="Carter-House D."/>
            <person name="Stajich J."/>
            <person name="Litt A."/>
        </authorList>
    </citation>
    <scope>NUCLEOTIDE SEQUENCE [LARGE SCALE GENOMIC DNA]</scope>
    <source>
        <strain evidence="1">AR-01</strain>
    </source>
</reference>
<name>A0ABS8UWT7_DATST</name>
<evidence type="ECO:0000313" key="2">
    <source>
        <dbReference type="Proteomes" id="UP000823775"/>
    </source>
</evidence>
<evidence type="ECO:0000313" key="1">
    <source>
        <dbReference type="EMBL" id="MCD9639059.1"/>
    </source>
</evidence>